<accession>A0A3Q9G849</accession>
<dbReference type="AlphaFoldDB" id="A0A3Q9G849"/>
<dbReference type="Pfam" id="PF05108">
    <property type="entry name" value="T7SS_ESX1_EccB"/>
    <property type="match status" value="1"/>
</dbReference>
<dbReference type="OrthoDB" id="3847604at2"/>
<dbReference type="KEGG" id="flh:EJ997_08845"/>
<keyword evidence="3" id="KW-1185">Reference proteome</keyword>
<dbReference type="Gene3D" id="3.30.2390.20">
    <property type="entry name" value="Type VII secretion system EccB, repeat 1 domain"/>
    <property type="match status" value="1"/>
</dbReference>
<keyword evidence="1" id="KW-0472">Membrane</keyword>
<protein>
    <submittedName>
        <fullName evidence="2">Type VII secretion protein EccB</fullName>
    </submittedName>
</protein>
<name>A0A3Q9G849_9ACTO</name>
<dbReference type="NCBIfam" id="TIGR03919">
    <property type="entry name" value="T7SS_EccB"/>
    <property type="match status" value="1"/>
</dbReference>
<evidence type="ECO:0000313" key="3">
    <source>
        <dbReference type="Proteomes" id="UP000280344"/>
    </source>
</evidence>
<dbReference type="EMBL" id="CP034593">
    <property type="protein sequence ID" value="AZQ77425.1"/>
    <property type="molecule type" value="Genomic_DNA"/>
</dbReference>
<dbReference type="InterPro" id="IPR007795">
    <property type="entry name" value="T7SS_EccB"/>
</dbReference>
<dbReference type="PANTHER" id="PTHR40765:SF2">
    <property type="entry name" value="ESX-2 SECRETION SYSTEM ATPASE ECCB2"/>
    <property type="match status" value="1"/>
</dbReference>
<dbReference type="Proteomes" id="UP000280344">
    <property type="component" value="Chromosome"/>
</dbReference>
<reference evidence="2 3" key="1">
    <citation type="submission" date="2018-12" db="EMBL/GenBank/DDBJ databases">
        <title>Complete genome sequence of Flaviflexus sp. H23T48.</title>
        <authorList>
            <person name="Bae J.-W."/>
            <person name="Lee J.-Y."/>
        </authorList>
    </citation>
    <scope>NUCLEOTIDE SEQUENCE [LARGE SCALE GENOMIC DNA]</scope>
    <source>
        <strain evidence="2 3">H23T48</strain>
    </source>
</reference>
<sequence length="450" mass="47474">MASTKDILNAQRFNRARLMTAFQSGMPEGRELTPTRPWGGLIGGIILTILLFGVAWVSTLFAPSLPANWEHGSLITDENTGARYVSIEGTLHPVNNASSAHLMFPGNLKIVSAGSEALTEASIGPEVGIAGAPDQLPTPESVADPTLLTCTATGGGPWTGVNTGAWEEPEDRAVHVIVDGQSYLVAGGYRYPIGDDVHSPEQILTALGQQVEAPMQANATWLNVFPQGEPLVSLTIPGLGEPAGSMTGVGDDVAVGTLLEVSDTANEGTIYVVHQGGQIERMTPVMIQLYAIGDGAIYSDPLPITSQELSQLELIDGSTRGTWPEEIRGMLEEGETPCAYLDTESAQGQVRFVVGNDIPSTSAMMVDVAPQSGAIIRTRADSSLGYTHLIDESGTMFTVNPAADTLAALGLSEADDLTVGPEWRDLFYAGPSLSTTQAWATVPEESRGEQ</sequence>
<evidence type="ECO:0000313" key="2">
    <source>
        <dbReference type="EMBL" id="AZQ77425.1"/>
    </source>
</evidence>
<proteinExistence type="predicted"/>
<dbReference type="InterPro" id="IPR044857">
    <property type="entry name" value="T7SS_EccB_R1"/>
</dbReference>
<evidence type="ECO:0000256" key="1">
    <source>
        <dbReference type="SAM" id="Phobius"/>
    </source>
</evidence>
<gene>
    <name evidence="2" type="primary">eccB</name>
    <name evidence="2" type="ORF">EJ997_08845</name>
</gene>
<keyword evidence="1" id="KW-1133">Transmembrane helix</keyword>
<feature type="transmembrane region" description="Helical" evidence="1">
    <location>
        <begin position="38"/>
        <end position="62"/>
    </location>
</feature>
<organism evidence="2 3">
    <name type="scientific">Flaviflexus ciconiae</name>
    <dbReference type="NCBI Taxonomy" id="2496867"/>
    <lineage>
        <taxon>Bacteria</taxon>
        <taxon>Bacillati</taxon>
        <taxon>Actinomycetota</taxon>
        <taxon>Actinomycetes</taxon>
        <taxon>Actinomycetales</taxon>
        <taxon>Actinomycetaceae</taxon>
        <taxon>Flaviflexus</taxon>
    </lineage>
</organism>
<keyword evidence="1" id="KW-0812">Transmembrane</keyword>
<dbReference type="PANTHER" id="PTHR40765">
    <property type="entry name" value="ESX-2 SECRETION SYSTEM ATPASE ECCB2"/>
    <property type="match status" value="1"/>
</dbReference>
<dbReference type="GO" id="GO:0005576">
    <property type="term" value="C:extracellular region"/>
    <property type="evidence" value="ECO:0007669"/>
    <property type="project" value="TreeGrafter"/>
</dbReference>
<dbReference type="RefSeq" id="WP_126704228.1">
    <property type="nucleotide sequence ID" value="NZ_CP034593.1"/>
</dbReference>